<feature type="region of interest" description="Disordered" evidence="1">
    <location>
        <begin position="1"/>
        <end position="25"/>
    </location>
</feature>
<gene>
    <name evidence="2" type="ORF">GO495_31130</name>
</gene>
<proteinExistence type="predicted"/>
<comment type="caution">
    <text evidence="2">The sequence shown here is derived from an EMBL/GenBank/DDBJ whole genome shotgun (WGS) entry which is preliminary data.</text>
</comment>
<name>A0A6N8JLM9_9BACT</name>
<dbReference type="AlphaFoldDB" id="A0A6N8JLM9"/>
<dbReference type="EMBL" id="WRXO01000015">
    <property type="protein sequence ID" value="MVT45082.1"/>
    <property type="molecule type" value="Genomic_DNA"/>
</dbReference>
<dbReference type="RefSeq" id="WP_157303866.1">
    <property type="nucleotide sequence ID" value="NZ_BAAAZB010000018.1"/>
</dbReference>
<reference evidence="2 3" key="1">
    <citation type="submission" date="2019-12" db="EMBL/GenBank/DDBJ databases">
        <title>The draft genomic sequence of strain Chitinophaga oryziterrae JCM 16595.</title>
        <authorList>
            <person name="Zhang X."/>
        </authorList>
    </citation>
    <scope>NUCLEOTIDE SEQUENCE [LARGE SCALE GENOMIC DNA]</scope>
    <source>
        <strain evidence="2 3">JCM 16595</strain>
    </source>
</reference>
<feature type="compositionally biased region" description="Polar residues" evidence="1">
    <location>
        <begin position="1"/>
        <end position="14"/>
    </location>
</feature>
<sequence>MKPHSSESQQQEISMPSKPKRLTPEFLRNSSGLQDLSDEQATEIIGSLYALAIILLSVTLPDAREELQAPMIAEYINPLPEQNRIAA</sequence>
<evidence type="ECO:0000313" key="3">
    <source>
        <dbReference type="Proteomes" id="UP000468388"/>
    </source>
</evidence>
<protein>
    <submittedName>
        <fullName evidence="2">Uncharacterized protein</fullName>
    </submittedName>
</protein>
<accession>A0A6N8JLM9</accession>
<dbReference type="OrthoDB" id="685749at2"/>
<evidence type="ECO:0000313" key="2">
    <source>
        <dbReference type="EMBL" id="MVT45082.1"/>
    </source>
</evidence>
<evidence type="ECO:0000256" key="1">
    <source>
        <dbReference type="SAM" id="MobiDB-lite"/>
    </source>
</evidence>
<keyword evidence="3" id="KW-1185">Reference proteome</keyword>
<organism evidence="2 3">
    <name type="scientific">Chitinophaga oryziterrae</name>
    <dbReference type="NCBI Taxonomy" id="1031224"/>
    <lineage>
        <taxon>Bacteria</taxon>
        <taxon>Pseudomonadati</taxon>
        <taxon>Bacteroidota</taxon>
        <taxon>Chitinophagia</taxon>
        <taxon>Chitinophagales</taxon>
        <taxon>Chitinophagaceae</taxon>
        <taxon>Chitinophaga</taxon>
    </lineage>
</organism>
<dbReference type="Proteomes" id="UP000468388">
    <property type="component" value="Unassembled WGS sequence"/>
</dbReference>